<accession>A0A2T3KF71</accession>
<evidence type="ECO:0000256" key="2">
    <source>
        <dbReference type="ARBA" id="ARBA00022729"/>
    </source>
</evidence>
<organism evidence="3 4">
    <name type="scientific">Photobacterium kishitanii</name>
    <dbReference type="NCBI Taxonomy" id="318456"/>
    <lineage>
        <taxon>Bacteria</taxon>
        <taxon>Pseudomonadati</taxon>
        <taxon>Pseudomonadota</taxon>
        <taxon>Gammaproteobacteria</taxon>
        <taxon>Vibrionales</taxon>
        <taxon>Vibrionaceae</taxon>
        <taxon>Photobacterium</taxon>
    </lineage>
</organism>
<dbReference type="eggNOG" id="COG0834">
    <property type="taxonomic scope" value="Bacteria"/>
</dbReference>
<evidence type="ECO:0000313" key="4">
    <source>
        <dbReference type="Proteomes" id="UP000241426"/>
    </source>
</evidence>
<sequence length="378" mass="42679">MPIPSPPFQSSLPSFYSLLCTMAFCVFVIFYSSNIQAEESINNKTLQIGTYSCPPFVMIDESNDYQGLTFLLWNNIATKLNLKYTVQVLPLKDLLAAVASGKLDIGLSCISITPEREEILDFSHSFYETNLAIAIKQKSHWETFINIILNKKLLQILSIISIVAAIVGGIYYILEHRVNRKLYSMKSRSAQLVEGFILGLLFITKGPFNYYEFKTLTGRVITVLLAVFTTLFIASITAVLASSFTLGLIDSDIKSPNDLDNVITGAKQSSTSSEFLTNHSITHKTYPTVAAMLIALDKGEINAVVDDDAILRYQIKMAKSQGDYQQLQVLPYQFEKQNYGIVLGENSPYDEEINRELLQFRKSNQWKKALTEYFRIRE</sequence>
<protein>
    <submittedName>
        <fullName evidence="3">ABC transporter substrate-binding protein</fullName>
    </submittedName>
</protein>
<dbReference type="EMBL" id="PYNF01000015">
    <property type="protein sequence ID" value="PSU96498.1"/>
    <property type="molecule type" value="Genomic_DNA"/>
</dbReference>
<dbReference type="SMART" id="SM00079">
    <property type="entry name" value="PBPe"/>
    <property type="match status" value="1"/>
</dbReference>
<name>A0A0B7JG03_9GAMM</name>
<accession>A0A0B7JG03</accession>
<comment type="similarity">
    <text evidence="1">Belongs to the bacterial solute-binding protein 3 family.</text>
</comment>
<dbReference type="SUPFAM" id="SSF53850">
    <property type="entry name" value="Periplasmic binding protein-like II"/>
    <property type="match status" value="1"/>
</dbReference>
<evidence type="ECO:0000256" key="1">
    <source>
        <dbReference type="ARBA" id="ARBA00010333"/>
    </source>
</evidence>
<gene>
    <name evidence="3" type="ORF">C9J27_16275</name>
</gene>
<dbReference type="Pfam" id="PF00060">
    <property type="entry name" value="Lig_chan"/>
    <property type="match status" value="1"/>
</dbReference>
<dbReference type="GO" id="GO:0016020">
    <property type="term" value="C:membrane"/>
    <property type="evidence" value="ECO:0007669"/>
    <property type="project" value="InterPro"/>
</dbReference>
<dbReference type="Gene3D" id="3.40.190.10">
    <property type="entry name" value="Periplasmic binding protein-like II"/>
    <property type="match status" value="2"/>
</dbReference>
<dbReference type="PANTHER" id="PTHR35936">
    <property type="entry name" value="MEMBRANE-BOUND LYTIC MUREIN TRANSGLYCOSYLASE F"/>
    <property type="match status" value="1"/>
</dbReference>
<dbReference type="Pfam" id="PF00497">
    <property type="entry name" value="SBP_bac_3"/>
    <property type="match status" value="1"/>
</dbReference>
<evidence type="ECO:0000313" key="3">
    <source>
        <dbReference type="EMBL" id="PSU96498.1"/>
    </source>
</evidence>
<dbReference type="SMART" id="SM00062">
    <property type="entry name" value="PBPb"/>
    <property type="match status" value="1"/>
</dbReference>
<proteinExistence type="inferred from homology"/>
<dbReference type="InterPro" id="IPR001638">
    <property type="entry name" value="Solute-binding_3/MltF_N"/>
</dbReference>
<keyword evidence="2" id="KW-0732">Signal</keyword>
<dbReference type="AlphaFoldDB" id="A0A0B7JG03"/>
<dbReference type="GO" id="GO:0015276">
    <property type="term" value="F:ligand-gated monoatomic ion channel activity"/>
    <property type="evidence" value="ECO:0007669"/>
    <property type="project" value="InterPro"/>
</dbReference>
<comment type="caution">
    <text evidence="3">The sequence shown here is derived from an EMBL/GenBank/DDBJ whole genome shotgun (WGS) entry which is preliminary data.</text>
</comment>
<dbReference type="Proteomes" id="UP000241426">
    <property type="component" value="Unassembled WGS sequence"/>
</dbReference>
<dbReference type="PANTHER" id="PTHR35936:SF17">
    <property type="entry name" value="ARGININE-BINDING EXTRACELLULAR PROTEIN ARTP"/>
    <property type="match status" value="1"/>
</dbReference>
<reference evidence="3 4" key="1">
    <citation type="submission" date="2018-01" db="EMBL/GenBank/DDBJ databases">
        <title>Whole genome sequencing of Histamine producing bacteria.</title>
        <authorList>
            <person name="Butler K."/>
        </authorList>
    </citation>
    <scope>NUCLEOTIDE SEQUENCE [LARGE SCALE GENOMIC DNA]</scope>
    <source>
        <strain evidence="3 4">FS-7.2</strain>
    </source>
</reference>
<dbReference type="RefSeq" id="WP_107186483.1">
    <property type="nucleotide sequence ID" value="NZ_JAUZMX010000002.1"/>
</dbReference>
<dbReference type="GeneID" id="29945597"/>
<dbReference type="InterPro" id="IPR001320">
    <property type="entry name" value="Iontro_rcpt_C"/>
</dbReference>